<dbReference type="KEGG" id="phu:Phum_PHUM266170"/>
<keyword evidence="3" id="KW-1185">Reference proteome</keyword>
<dbReference type="GeneID" id="8235524"/>
<accession>E0VKJ9</accession>
<dbReference type="CTD" id="8235524"/>
<reference evidence="1" key="2">
    <citation type="submission" date="2007-04" db="EMBL/GenBank/DDBJ databases">
        <title>The genome of the human body louse.</title>
        <authorList>
            <consortium name="The Human Body Louse Genome Consortium"/>
            <person name="Kirkness E."/>
            <person name="Walenz B."/>
            <person name="Hass B."/>
            <person name="Bruggner R."/>
            <person name="Strausberg R."/>
        </authorList>
    </citation>
    <scope>NUCLEOTIDE SEQUENCE</scope>
    <source>
        <strain evidence="1">USDA</strain>
    </source>
</reference>
<evidence type="ECO:0000313" key="1">
    <source>
        <dbReference type="EMBL" id="EEB13905.1"/>
    </source>
</evidence>
<gene>
    <name evidence="2" type="primary">8235524</name>
    <name evidence="1" type="ORF">Phum_PHUM266170</name>
</gene>
<reference evidence="2" key="3">
    <citation type="submission" date="2020-05" db="UniProtKB">
        <authorList>
            <consortium name="EnsemblMetazoa"/>
        </authorList>
    </citation>
    <scope>IDENTIFICATION</scope>
    <source>
        <strain evidence="2">USDA</strain>
    </source>
</reference>
<dbReference type="HOGENOM" id="CLU_3016631_0_0_1"/>
<reference evidence="1" key="1">
    <citation type="submission" date="2007-04" db="EMBL/GenBank/DDBJ databases">
        <title>Annotation of Pediculus humanus corporis strain USDA.</title>
        <authorList>
            <person name="Kirkness E."/>
            <person name="Hannick L."/>
            <person name="Hass B."/>
            <person name="Bruggner R."/>
            <person name="Lawson D."/>
            <person name="Bidwell S."/>
            <person name="Joardar V."/>
            <person name="Caler E."/>
            <person name="Walenz B."/>
            <person name="Inman J."/>
            <person name="Schobel S."/>
            <person name="Galinsky K."/>
            <person name="Amedeo P."/>
            <person name="Strausberg R."/>
        </authorList>
    </citation>
    <scope>NUCLEOTIDE SEQUENCE</scope>
    <source>
        <strain evidence="1">USDA</strain>
    </source>
</reference>
<dbReference type="EnsemblMetazoa" id="PHUM266170-RA">
    <property type="protein sequence ID" value="PHUM266170-PA"/>
    <property type="gene ID" value="PHUM266170"/>
</dbReference>
<dbReference type="InParanoid" id="E0VKJ9"/>
<dbReference type="RefSeq" id="XP_002426643.1">
    <property type="nucleotide sequence ID" value="XM_002426598.1"/>
</dbReference>
<dbReference type="EMBL" id="DS235248">
    <property type="protein sequence ID" value="EEB13905.1"/>
    <property type="molecule type" value="Genomic_DNA"/>
</dbReference>
<dbReference type="Proteomes" id="UP000009046">
    <property type="component" value="Unassembled WGS sequence"/>
</dbReference>
<proteinExistence type="predicted"/>
<evidence type="ECO:0000313" key="2">
    <source>
        <dbReference type="EnsemblMetazoa" id="PHUM266170-PA"/>
    </source>
</evidence>
<dbReference type="AlphaFoldDB" id="E0VKJ9"/>
<protein>
    <submittedName>
        <fullName evidence="1 2">Uncharacterized protein</fullName>
    </submittedName>
</protein>
<evidence type="ECO:0000313" key="3">
    <source>
        <dbReference type="Proteomes" id="UP000009046"/>
    </source>
</evidence>
<organism>
    <name type="scientific">Pediculus humanus subsp. corporis</name>
    <name type="common">Body louse</name>
    <dbReference type="NCBI Taxonomy" id="121224"/>
    <lineage>
        <taxon>Eukaryota</taxon>
        <taxon>Metazoa</taxon>
        <taxon>Ecdysozoa</taxon>
        <taxon>Arthropoda</taxon>
        <taxon>Hexapoda</taxon>
        <taxon>Insecta</taxon>
        <taxon>Pterygota</taxon>
        <taxon>Neoptera</taxon>
        <taxon>Paraneoptera</taxon>
        <taxon>Psocodea</taxon>
        <taxon>Troctomorpha</taxon>
        <taxon>Phthiraptera</taxon>
        <taxon>Anoplura</taxon>
        <taxon>Pediculidae</taxon>
        <taxon>Pediculus</taxon>
    </lineage>
</organism>
<dbReference type="EMBL" id="AAZO01003078">
    <property type="status" value="NOT_ANNOTATED_CDS"/>
    <property type="molecule type" value="Genomic_DNA"/>
</dbReference>
<dbReference type="VEuPathDB" id="VectorBase:PHUM266170"/>
<name>E0VKJ9_PEDHC</name>
<sequence>MKFIYCFYKSHGINEEFHGETKTEASLTRIVTDVMRSFCITKNKNVVDSVMLLQNI</sequence>